<keyword evidence="1" id="KW-0812">Transmembrane</keyword>
<organism evidence="2">
    <name type="scientific">Hanusia phi</name>
    <dbReference type="NCBI Taxonomy" id="3032"/>
    <lineage>
        <taxon>Eukaryota</taxon>
        <taxon>Cryptophyceae</taxon>
        <taxon>Pyrenomonadales</taxon>
        <taxon>Geminigeraceae</taxon>
        <taxon>Hanusia</taxon>
    </lineage>
</organism>
<reference evidence="2" key="1">
    <citation type="submission" date="2021-01" db="EMBL/GenBank/DDBJ databases">
        <authorList>
            <person name="Corre E."/>
            <person name="Pelletier E."/>
            <person name="Niang G."/>
            <person name="Scheremetjew M."/>
            <person name="Finn R."/>
            <person name="Kale V."/>
            <person name="Holt S."/>
            <person name="Cochrane G."/>
            <person name="Meng A."/>
            <person name="Brown T."/>
            <person name="Cohen L."/>
        </authorList>
    </citation>
    <scope>NUCLEOTIDE SEQUENCE</scope>
    <source>
        <strain evidence="2">CCMP325</strain>
    </source>
</reference>
<name>A0A7S0HF66_9CRYP</name>
<proteinExistence type="predicted"/>
<sequence length="232" mass="26071">MVFFWHWVVGTVRVLFVNLVSFLAVLVRRINDEEKDALQEPRDNNRTEEESRVKVKISMSEKRLRDSITVKVEHHNVVKRSSPKSLCSSPSPAHKRYLDPDWTKCSPKNSSGSRFYASVVRQEQELMLSRTTSVAEISNICSRSEESFSRCSSIANTLPSAESPQQYTGDPHLCAARSGLHSSIARTSSAPDVTEMRFFNPTSPPKAGTARNVHSTSCGSKFYAHVLNTRRP</sequence>
<evidence type="ECO:0000313" key="2">
    <source>
        <dbReference type="EMBL" id="CAD8478401.1"/>
    </source>
</evidence>
<accession>A0A7S0HF66</accession>
<dbReference type="AlphaFoldDB" id="A0A7S0HF66"/>
<dbReference type="EMBL" id="HBEO01010604">
    <property type="protein sequence ID" value="CAD8478401.1"/>
    <property type="molecule type" value="Transcribed_RNA"/>
</dbReference>
<keyword evidence="1" id="KW-0472">Membrane</keyword>
<gene>
    <name evidence="2" type="ORF">HPHI1048_LOCUS7389</name>
</gene>
<keyword evidence="1" id="KW-1133">Transmembrane helix</keyword>
<protein>
    <submittedName>
        <fullName evidence="2">Uncharacterized protein</fullName>
    </submittedName>
</protein>
<feature type="transmembrane region" description="Helical" evidence="1">
    <location>
        <begin position="6"/>
        <end position="27"/>
    </location>
</feature>
<evidence type="ECO:0000256" key="1">
    <source>
        <dbReference type="SAM" id="Phobius"/>
    </source>
</evidence>